<keyword evidence="4" id="KW-1185">Reference proteome</keyword>
<evidence type="ECO:0000256" key="2">
    <source>
        <dbReference type="SAM" id="MobiDB-lite"/>
    </source>
</evidence>
<sequence>MSSESSPSSSGSDYSSNSPILQSQGLLKEPSKETCKFNDSKISALANRFPPRIVFRPFDPSALSDFVSTEWVCFPTFPFQIGFTYPFPEFTSDFFAITGLNYVQAMPMIWRTLLTIEEIINNRNIPFTVAELSFLYNMVTHGSNRFVLKNSIPDGAKKSSPKTHMFILDDVDDLWTSKSVKKEKTNAGPATKLINTRSKSIAHKRQKTTEPRDDFADVRKNLIDLDLLRTSHEKSTKELKAKMSDMMSIVAARDKVIARLEKDNKALAKDLQDEKARVLKEVQAAVDEAKEWAAKLVIQARIKMAKQVAAAGLDMPEWNLAKWEQTLANLDGNETQEEVAVDQEQKGKGEEVKEGAGGEAIVGDEGVMQA</sequence>
<reference evidence="3" key="1">
    <citation type="journal article" date="2023" name="bioRxiv">
        <title>Improved chromosome-level genome assembly for marigold (Tagetes erecta).</title>
        <authorList>
            <person name="Jiang F."/>
            <person name="Yuan L."/>
            <person name="Wang S."/>
            <person name="Wang H."/>
            <person name="Xu D."/>
            <person name="Wang A."/>
            <person name="Fan W."/>
        </authorList>
    </citation>
    <scope>NUCLEOTIDE SEQUENCE</scope>
    <source>
        <strain evidence="3">WSJ</strain>
        <tissue evidence="3">Leaf</tissue>
    </source>
</reference>
<comment type="caution">
    <text evidence="3">The sequence shown here is derived from an EMBL/GenBank/DDBJ whole genome shotgun (WGS) entry which is preliminary data.</text>
</comment>
<evidence type="ECO:0000256" key="1">
    <source>
        <dbReference type="SAM" id="Coils"/>
    </source>
</evidence>
<accession>A0AAD8JV83</accession>
<evidence type="ECO:0000313" key="4">
    <source>
        <dbReference type="Proteomes" id="UP001229421"/>
    </source>
</evidence>
<feature type="compositionally biased region" description="Basic and acidic residues" evidence="2">
    <location>
        <begin position="343"/>
        <end position="356"/>
    </location>
</feature>
<feature type="region of interest" description="Disordered" evidence="2">
    <location>
        <begin position="340"/>
        <end position="370"/>
    </location>
</feature>
<keyword evidence="1" id="KW-0175">Coiled coil</keyword>
<feature type="compositionally biased region" description="Low complexity" evidence="2">
    <location>
        <begin position="1"/>
        <end position="18"/>
    </location>
</feature>
<protein>
    <submittedName>
        <fullName evidence="3">Uncharacterized protein</fullName>
    </submittedName>
</protein>
<dbReference type="EMBL" id="JAUHHV010000010">
    <property type="protein sequence ID" value="KAK1411202.1"/>
    <property type="molecule type" value="Genomic_DNA"/>
</dbReference>
<evidence type="ECO:0000313" key="3">
    <source>
        <dbReference type="EMBL" id="KAK1411202.1"/>
    </source>
</evidence>
<proteinExistence type="predicted"/>
<gene>
    <name evidence="3" type="ORF">QVD17_37748</name>
</gene>
<name>A0AAD8JV83_TARER</name>
<dbReference type="AlphaFoldDB" id="A0AAD8JV83"/>
<feature type="region of interest" description="Disordered" evidence="2">
    <location>
        <begin position="1"/>
        <end position="30"/>
    </location>
</feature>
<dbReference type="Proteomes" id="UP001229421">
    <property type="component" value="Unassembled WGS sequence"/>
</dbReference>
<feature type="coiled-coil region" evidence="1">
    <location>
        <begin position="257"/>
        <end position="288"/>
    </location>
</feature>
<organism evidence="3 4">
    <name type="scientific">Tagetes erecta</name>
    <name type="common">African marigold</name>
    <dbReference type="NCBI Taxonomy" id="13708"/>
    <lineage>
        <taxon>Eukaryota</taxon>
        <taxon>Viridiplantae</taxon>
        <taxon>Streptophyta</taxon>
        <taxon>Embryophyta</taxon>
        <taxon>Tracheophyta</taxon>
        <taxon>Spermatophyta</taxon>
        <taxon>Magnoliopsida</taxon>
        <taxon>eudicotyledons</taxon>
        <taxon>Gunneridae</taxon>
        <taxon>Pentapetalae</taxon>
        <taxon>asterids</taxon>
        <taxon>campanulids</taxon>
        <taxon>Asterales</taxon>
        <taxon>Asteraceae</taxon>
        <taxon>Asteroideae</taxon>
        <taxon>Heliantheae alliance</taxon>
        <taxon>Tageteae</taxon>
        <taxon>Tagetes</taxon>
    </lineage>
</organism>